<dbReference type="InterPro" id="IPR016156">
    <property type="entry name" value="FAD/NAD-linked_Rdtase_dimer_sf"/>
</dbReference>
<dbReference type="InterPro" id="IPR028202">
    <property type="entry name" value="Reductase_C"/>
</dbReference>
<protein>
    <submittedName>
        <fullName evidence="7">3-phenylpropionate/trans-cinnamate dioxygenase ferredoxin reductase subunit</fullName>
        <ecNumber evidence="7">1.18.1.3</ecNumber>
    </submittedName>
</protein>
<sequence>MTEHFDVAIIGASHAGAHAAITLRERGFTGSVLLIGEEPVLPYDRPSLSKAYMLGSISIERILLRDADYWAEHGIDLLLDTPAAHLDPAAATVRLGDGRTIGYGRCILATGGHVRTLACPGADLPGIHMVRSLVDVDAIRAALKPGMRAAIVGAGYVGLEAAAVLRELGHEVVVVETQDRVLARVTGPVLSAFVERKHRAHGVDFRFGRHVAAIEGDGRAEHVLLSSGERLAADIVIVGIGIAPRTELAEAAGLACDGGVLVDQCGRTSDPAIFAIGDCARHPNSYAGGLWRLESVQHATASAEVAADAIMGNPRNYDALPTFWSDQYDMRIQSAGILRGACEALVRGDPDSGAFSIFYLKDGAVVALDAVNSPRDFMGGRALVQERLRVPPELLADTAVPVRQIVKQLVS</sequence>
<dbReference type="AlphaFoldDB" id="A0A7W6FR84"/>
<feature type="domain" description="Reductase C-terminal" evidence="6">
    <location>
        <begin position="323"/>
        <end position="405"/>
    </location>
</feature>
<dbReference type="Proteomes" id="UP000571950">
    <property type="component" value="Unassembled WGS sequence"/>
</dbReference>
<dbReference type="EMBL" id="JACIDT010000008">
    <property type="protein sequence ID" value="MBB3926774.1"/>
    <property type="molecule type" value="Genomic_DNA"/>
</dbReference>
<evidence type="ECO:0000256" key="3">
    <source>
        <dbReference type="ARBA" id="ARBA00022827"/>
    </source>
</evidence>
<dbReference type="PRINTS" id="PR00411">
    <property type="entry name" value="PNDRDTASEI"/>
</dbReference>
<comment type="caution">
    <text evidence="7">The sequence shown here is derived from an EMBL/GenBank/DDBJ whole genome shotgun (WGS) entry which is preliminary data.</text>
</comment>
<evidence type="ECO:0000259" key="5">
    <source>
        <dbReference type="Pfam" id="PF07992"/>
    </source>
</evidence>
<dbReference type="InterPro" id="IPR023753">
    <property type="entry name" value="FAD/NAD-binding_dom"/>
</dbReference>
<keyword evidence="3" id="KW-0274">FAD</keyword>
<keyword evidence="7" id="KW-0223">Dioxygenase</keyword>
<dbReference type="GO" id="GO:0016651">
    <property type="term" value="F:oxidoreductase activity, acting on NAD(P)H"/>
    <property type="evidence" value="ECO:0007669"/>
    <property type="project" value="TreeGrafter"/>
</dbReference>
<keyword evidence="4 7" id="KW-0560">Oxidoreductase</keyword>
<dbReference type="Gene3D" id="3.30.390.30">
    <property type="match status" value="1"/>
</dbReference>
<dbReference type="SUPFAM" id="SSF51905">
    <property type="entry name" value="FAD/NAD(P)-binding domain"/>
    <property type="match status" value="2"/>
</dbReference>
<proteinExistence type="predicted"/>
<dbReference type="GO" id="GO:0008860">
    <property type="term" value="F:ferredoxin-NAD+ reductase activity"/>
    <property type="evidence" value="ECO:0007669"/>
    <property type="project" value="UniProtKB-EC"/>
</dbReference>
<keyword evidence="8" id="KW-1185">Reference proteome</keyword>
<evidence type="ECO:0000313" key="8">
    <source>
        <dbReference type="Proteomes" id="UP000571950"/>
    </source>
</evidence>
<gene>
    <name evidence="7" type="ORF">GGR43_002497</name>
</gene>
<dbReference type="InterPro" id="IPR036188">
    <property type="entry name" value="FAD/NAD-bd_sf"/>
</dbReference>
<dbReference type="GO" id="GO:0005737">
    <property type="term" value="C:cytoplasm"/>
    <property type="evidence" value="ECO:0007669"/>
    <property type="project" value="TreeGrafter"/>
</dbReference>
<dbReference type="PANTHER" id="PTHR43557">
    <property type="entry name" value="APOPTOSIS-INDUCING FACTOR 1"/>
    <property type="match status" value="1"/>
</dbReference>
<dbReference type="Pfam" id="PF14759">
    <property type="entry name" value="Reductase_C"/>
    <property type="match status" value="1"/>
</dbReference>
<name>A0A7W6FR84_9SPHN</name>
<dbReference type="RefSeq" id="WP_188072280.1">
    <property type="nucleotide sequence ID" value="NZ_BSPS01000012.1"/>
</dbReference>
<feature type="domain" description="FAD/NAD(P)-binding" evidence="5">
    <location>
        <begin position="5"/>
        <end position="300"/>
    </location>
</feature>
<dbReference type="Pfam" id="PF07992">
    <property type="entry name" value="Pyr_redox_2"/>
    <property type="match status" value="1"/>
</dbReference>
<evidence type="ECO:0000256" key="4">
    <source>
        <dbReference type="ARBA" id="ARBA00023002"/>
    </source>
</evidence>
<dbReference type="Gene3D" id="3.50.50.60">
    <property type="entry name" value="FAD/NAD(P)-binding domain"/>
    <property type="match status" value="2"/>
</dbReference>
<keyword evidence="2" id="KW-0285">Flavoprotein</keyword>
<reference evidence="7 8" key="1">
    <citation type="submission" date="2020-08" db="EMBL/GenBank/DDBJ databases">
        <title>Genomic Encyclopedia of Type Strains, Phase IV (KMG-IV): sequencing the most valuable type-strain genomes for metagenomic binning, comparative biology and taxonomic classification.</title>
        <authorList>
            <person name="Goeker M."/>
        </authorList>
    </citation>
    <scope>NUCLEOTIDE SEQUENCE [LARGE SCALE GENOMIC DNA]</scope>
    <source>
        <strain evidence="7 8">DSM 26189</strain>
    </source>
</reference>
<dbReference type="SUPFAM" id="SSF55424">
    <property type="entry name" value="FAD/NAD-linked reductases, dimerisation (C-terminal) domain"/>
    <property type="match status" value="1"/>
</dbReference>
<dbReference type="PRINTS" id="PR00368">
    <property type="entry name" value="FADPNR"/>
</dbReference>
<dbReference type="GO" id="GO:0051213">
    <property type="term" value="F:dioxygenase activity"/>
    <property type="evidence" value="ECO:0007669"/>
    <property type="project" value="UniProtKB-KW"/>
</dbReference>
<evidence type="ECO:0000259" key="6">
    <source>
        <dbReference type="Pfam" id="PF14759"/>
    </source>
</evidence>
<evidence type="ECO:0000256" key="2">
    <source>
        <dbReference type="ARBA" id="ARBA00022630"/>
    </source>
</evidence>
<dbReference type="PANTHER" id="PTHR43557:SF2">
    <property type="entry name" value="RIESKE DOMAIN-CONTAINING PROTEIN-RELATED"/>
    <property type="match status" value="1"/>
</dbReference>
<dbReference type="InterPro" id="IPR050446">
    <property type="entry name" value="FAD-oxidoreductase/Apoptosis"/>
</dbReference>
<evidence type="ECO:0000313" key="7">
    <source>
        <dbReference type="EMBL" id="MBB3926774.1"/>
    </source>
</evidence>
<dbReference type="EC" id="1.18.1.3" evidence="7"/>
<organism evidence="7 8">
    <name type="scientific">Sphingobium jiangsuense</name>
    <dbReference type="NCBI Taxonomy" id="870476"/>
    <lineage>
        <taxon>Bacteria</taxon>
        <taxon>Pseudomonadati</taxon>
        <taxon>Pseudomonadota</taxon>
        <taxon>Alphaproteobacteria</taxon>
        <taxon>Sphingomonadales</taxon>
        <taxon>Sphingomonadaceae</taxon>
        <taxon>Sphingobium</taxon>
    </lineage>
</organism>
<comment type="cofactor">
    <cofactor evidence="1">
        <name>FAD</name>
        <dbReference type="ChEBI" id="CHEBI:57692"/>
    </cofactor>
</comment>
<accession>A0A7W6FR84</accession>
<evidence type="ECO:0000256" key="1">
    <source>
        <dbReference type="ARBA" id="ARBA00001974"/>
    </source>
</evidence>